<protein>
    <submittedName>
        <fullName evidence="1">Acyl carrier protein</fullName>
    </submittedName>
</protein>
<dbReference type="Proteomes" id="UP000823521">
    <property type="component" value="Unassembled WGS sequence"/>
</dbReference>
<reference evidence="1 2" key="1">
    <citation type="submission" date="2019-12" db="EMBL/GenBank/DDBJ databases">
        <title>Whole genome sequencing of endophytic Actinobacterium Micromonospora sp. MPMI6T.</title>
        <authorList>
            <person name="Evv R."/>
            <person name="Podile A.R."/>
        </authorList>
    </citation>
    <scope>NUCLEOTIDE SEQUENCE [LARGE SCALE GENOMIC DNA]</scope>
    <source>
        <strain evidence="1 2">MPMI6</strain>
    </source>
</reference>
<gene>
    <name evidence="1" type="ORF">GSF22_23365</name>
</gene>
<dbReference type="RefSeq" id="WP_208815896.1">
    <property type="nucleotide sequence ID" value="NZ_WVUH01000242.1"/>
</dbReference>
<proteinExistence type="predicted"/>
<organism evidence="1 2">
    <name type="scientific">Micromonospora echinofusca</name>
    <dbReference type="NCBI Taxonomy" id="47858"/>
    <lineage>
        <taxon>Bacteria</taxon>
        <taxon>Bacillati</taxon>
        <taxon>Actinomycetota</taxon>
        <taxon>Actinomycetes</taxon>
        <taxon>Micromonosporales</taxon>
        <taxon>Micromonosporaceae</taxon>
        <taxon>Micromonospora</taxon>
    </lineage>
</organism>
<evidence type="ECO:0000313" key="1">
    <source>
        <dbReference type="EMBL" id="MBO4208919.1"/>
    </source>
</evidence>
<dbReference type="Gene3D" id="1.10.1200.10">
    <property type="entry name" value="ACP-like"/>
    <property type="match status" value="1"/>
</dbReference>
<dbReference type="InterPro" id="IPR036736">
    <property type="entry name" value="ACP-like_sf"/>
</dbReference>
<evidence type="ECO:0000313" key="2">
    <source>
        <dbReference type="Proteomes" id="UP000823521"/>
    </source>
</evidence>
<comment type="caution">
    <text evidence="1">The sequence shown here is derived from an EMBL/GenBank/DDBJ whole genome shotgun (WGS) entry which is preliminary data.</text>
</comment>
<dbReference type="EMBL" id="WVUH01000242">
    <property type="protein sequence ID" value="MBO4208919.1"/>
    <property type="molecule type" value="Genomic_DNA"/>
</dbReference>
<accession>A0ABS3VWJ7</accession>
<sequence>MIQQRVRDVFASVFDRAPADLPDRLDPQTVDGWTSLRHLRFVIALENEFGIEIDPDVVPALVSDTAVVDFLTRELDTAGAGRPA</sequence>
<keyword evidence="2" id="KW-1185">Reference proteome</keyword>
<dbReference type="SUPFAM" id="SSF47336">
    <property type="entry name" value="ACP-like"/>
    <property type="match status" value="1"/>
</dbReference>
<name>A0ABS3VWJ7_MICEH</name>